<dbReference type="Gene3D" id="4.10.240.10">
    <property type="entry name" value="Zn(2)-C6 fungal-type DNA-binding domain"/>
    <property type="match status" value="1"/>
</dbReference>
<dbReference type="GO" id="GO:0005634">
    <property type="term" value="C:nucleus"/>
    <property type="evidence" value="ECO:0007669"/>
    <property type="project" value="UniProtKB-SubCell"/>
</dbReference>
<proteinExistence type="predicted"/>
<keyword evidence="5" id="KW-0238">DNA-binding</keyword>
<comment type="subcellular location">
    <subcellularLocation>
        <location evidence="1">Nucleus</location>
    </subcellularLocation>
</comment>
<dbReference type="AlphaFoldDB" id="A0A9W8NV36"/>
<keyword evidence="4" id="KW-0805">Transcription regulation</keyword>
<evidence type="ECO:0000256" key="7">
    <source>
        <dbReference type="ARBA" id="ARBA00023242"/>
    </source>
</evidence>
<keyword evidence="6" id="KW-0804">Transcription</keyword>
<dbReference type="PROSITE" id="PS50048">
    <property type="entry name" value="ZN2_CY6_FUNGAL_2"/>
    <property type="match status" value="1"/>
</dbReference>
<dbReference type="GO" id="GO:0008270">
    <property type="term" value="F:zinc ion binding"/>
    <property type="evidence" value="ECO:0007669"/>
    <property type="project" value="InterPro"/>
</dbReference>
<sequence>MSSSEVQLDSYRKKRTYRSRACGNCRIRKIKCDGTRPSCSQCLRRPGRPHVARCHYPNAKPSESQNLEADIRSKEALLQELEEPVLDDTTVKLSLPYAKAYDVEQLYQLSKRNAEHDVFNNSLYHSMRITASLRSRPTRLKNH</sequence>
<dbReference type="EMBL" id="JANVFU010000012">
    <property type="protein sequence ID" value="KAJ3741323.1"/>
    <property type="molecule type" value="Genomic_DNA"/>
</dbReference>
<dbReference type="PANTHER" id="PTHR31313:SF83">
    <property type="entry name" value="ZN(II)2CYS6 TRANSCRIPTION FACTOR (EUROFUNG)"/>
    <property type="match status" value="1"/>
</dbReference>
<keyword evidence="2" id="KW-0479">Metal-binding</keyword>
<dbReference type="SMART" id="SM00066">
    <property type="entry name" value="GAL4"/>
    <property type="match status" value="1"/>
</dbReference>
<evidence type="ECO:0000256" key="2">
    <source>
        <dbReference type="ARBA" id="ARBA00022723"/>
    </source>
</evidence>
<evidence type="ECO:0000313" key="9">
    <source>
        <dbReference type="EMBL" id="KAJ3741323.1"/>
    </source>
</evidence>
<dbReference type="InterPro" id="IPR036864">
    <property type="entry name" value="Zn2-C6_fun-type_DNA-bd_sf"/>
</dbReference>
<dbReference type="SUPFAM" id="SSF57701">
    <property type="entry name" value="Zn2/Cys6 DNA-binding domain"/>
    <property type="match status" value="1"/>
</dbReference>
<evidence type="ECO:0000256" key="5">
    <source>
        <dbReference type="ARBA" id="ARBA00023125"/>
    </source>
</evidence>
<evidence type="ECO:0000256" key="1">
    <source>
        <dbReference type="ARBA" id="ARBA00004123"/>
    </source>
</evidence>
<keyword evidence="7" id="KW-0539">Nucleus</keyword>
<dbReference type="InterPro" id="IPR001138">
    <property type="entry name" value="Zn2Cys6_DnaBD"/>
</dbReference>
<name>A0A9W8NV36_9AGAR</name>
<evidence type="ECO:0000256" key="4">
    <source>
        <dbReference type="ARBA" id="ARBA00023015"/>
    </source>
</evidence>
<comment type="caution">
    <text evidence="9">The sequence shown here is derived from an EMBL/GenBank/DDBJ whole genome shotgun (WGS) entry which is preliminary data.</text>
</comment>
<evidence type="ECO:0000313" key="10">
    <source>
        <dbReference type="Proteomes" id="UP001142393"/>
    </source>
</evidence>
<dbReference type="CDD" id="cd00067">
    <property type="entry name" value="GAL4"/>
    <property type="match status" value="1"/>
</dbReference>
<evidence type="ECO:0000259" key="8">
    <source>
        <dbReference type="PROSITE" id="PS50048"/>
    </source>
</evidence>
<keyword evidence="3" id="KW-0862">Zinc</keyword>
<dbReference type="GO" id="GO:0000981">
    <property type="term" value="F:DNA-binding transcription factor activity, RNA polymerase II-specific"/>
    <property type="evidence" value="ECO:0007669"/>
    <property type="project" value="InterPro"/>
</dbReference>
<evidence type="ECO:0000256" key="6">
    <source>
        <dbReference type="ARBA" id="ARBA00023163"/>
    </source>
</evidence>
<dbReference type="Proteomes" id="UP001142393">
    <property type="component" value="Unassembled WGS sequence"/>
</dbReference>
<reference evidence="9 10" key="1">
    <citation type="journal article" date="2023" name="Proc. Natl. Acad. Sci. U.S.A.">
        <title>A global phylogenomic analysis of the shiitake genus Lentinula.</title>
        <authorList>
            <person name="Sierra-Patev S."/>
            <person name="Min B."/>
            <person name="Naranjo-Ortiz M."/>
            <person name="Looney B."/>
            <person name="Konkel Z."/>
            <person name="Slot J.C."/>
            <person name="Sakamoto Y."/>
            <person name="Steenwyk J.L."/>
            <person name="Rokas A."/>
            <person name="Carro J."/>
            <person name="Camarero S."/>
            <person name="Ferreira P."/>
            <person name="Molpeceres G."/>
            <person name="Ruiz-Duenas F.J."/>
            <person name="Serrano A."/>
            <person name="Henrissat B."/>
            <person name="Drula E."/>
            <person name="Hughes K.W."/>
            <person name="Mata J.L."/>
            <person name="Ishikawa N.K."/>
            <person name="Vargas-Isla R."/>
            <person name="Ushijima S."/>
            <person name="Smith C.A."/>
            <person name="Donoghue J."/>
            <person name="Ahrendt S."/>
            <person name="Andreopoulos W."/>
            <person name="He G."/>
            <person name="LaButti K."/>
            <person name="Lipzen A."/>
            <person name="Ng V."/>
            <person name="Riley R."/>
            <person name="Sandor L."/>
            <person name="Barry K."/>
            <person name="Martinez A.T."/>
            <person name="Xiao Y."/>
            <person name="Gibbons J.G."/>
            <person name="Terashima K."/>
            <person name="Grigoriev I.V."/>
            <person name="Hibbett D."/>
        </authorList>
    </citation>
    <scope>NUCLEOTIDE SEQUENCE [LARGE SCALE GENOMIC DNA]</scope>
    <source>
        <strain evidence="9 10">TFB7810</strain>
    </source>
</reference>
<accession>A0A9W8NV36</accession>
<keyword evidence="10" id="KW-1185">Reference proteome</keyword>
<organism evidence="9 10">
    <name type="scientific">Lentinula detonsa</name>
    <dbReference type="NCBI Taxonomy" id="2804962"/>
    <lineage>
        <taxon>Eukaryota</taxon>
        <taxon>Fungi</taxon>
        <taxon>Dikarya</taxon>
        <taxon>Basidiomycota</taxon>
        <taxon>Agaricomycotina</taxon>
        <taxon>Agaricomycetes</taxon>
        <taxon>Agaricomycetidae</taxon>
        <taxon>Agaricales</taxon>
        <taxon>Marasmiineae</taxon>
        <taxon>Omphalotaceae</taxon>
        <taxon>Lentinula</taxon>
    </lineage>
</organism>
<feature type="domain" description="Zn(2)-C6 fungal-type" evidence="8">
    <location>
        <begin position="21"/>
        <end position="56"/>
    </location>
</feature>
<gene>
    <name evidence="9" type="ORF">DFH05DRAFT_329642</name>
</gene>
<protein>
    <recommendedName>
        <fullName evidence="8">Zn(2)-C6 fungal-type domain-containing protein</fullName>
    </recommendedName>
</protein>
<dbReference type="InterPro" id="IPR051615">
    <property type="entry name" value="Transcr_Regulatory_Elem"/>
</dbReference>
<evidence type="ECO:0000256" key="3">
    <source>
        <dbReference type="ARBA" id="ARBA00022833"/>
    </source>
</evidence>
<dbReference type="GO" id="GO:0003677">
    <property type="term" value="F:DNA binding"/>
    <property type="evidence" value="ECO:0007669"/>
    <property type="project" value="UniProtKB-KW"/>
</dbReference>
<dbReference type="Pfam" id="PF00172">
    <property type="entry name" value="Zn_clus"/>
    <property type="match status" value="1"/>
</dbReference>
<dbReference type="PANTHER" id="PTHR31313">
    <property type="entry name" value="TY1 ENHANCER ACTIVATOR"/>
    <property type="match status" value="1"/>
</dbReference>